<dbReference type="CDD" id="cd05195">
    <property type="entry name" value="enoyl_red"/>
    <property type="match status" value="1"/>
</dbReference>
<dbReference type="Pfam" id="PF14765">
    <property type="entry name" value="PS-DH"/>
    <property type="match status" value="1"/>
</dbReference>
<keyword evidence="2" id="KW-0597">Phosphoprotein</keyword>
<dbReference type="STRING" id="5078.A0A135LN77"/>
<evidence type="ECO:0000256" key="1">
    <source>
        <dbReference type="ARBA" id="ARBA00022450"/>
    </source>
</evidence>
<dbReference type="InterPro" id="IPR016036">
    <property type="entry name" value="Malonyl_transacylase_ACP-bd"/>
</dbReference>
<gene>
    <name evidence="10" type="ORF">PGRI_069050</name>
</gene>
<dbReference type="GO" id="GO:1901336">
    <property type="term" value="P:lactone biosynthetic process"/>
    <property type="evidence" value="ECO:0007669"/>
    <property type="project" value="UniProtKB-ARBA"/>
</dbReference>
<dbReference type="SUPFAM" id="SSF50129">
    <property type="entry name" value="GroES-like"/>
    <property type="match status" value="1"/>
</dbReference>
<proteinExistence type="predicted"/>
<dbReference type="InterPro" id="IPR032821">
    <property type="entry name" value="PKS_assoc"/>
</dbReference>
<dbReference type="InterPro" id="IPR001227">
    <property type="entry name" value="Ac_transferase_dom_sf"/>
</dbReference>
<dbReference type="InterPro" id="IPR020841">
    <property type="entry name" value="PKS_Beta-ketoAc_synthase_dom"/>
</dbReference>
<evidence type="ECO:0000313" key="10">
    <source>
        <dbReference type="EMBL" id="KXG50414.1"/>
    </source>
</evidence>
<keyword evidence="10" id="KW-0378">Hydrolase</keyword>
<dbReference type="InterPro" id="IPR056501">
    <property type="entry name" value="NAD-bd_HRPKS_sdrA"/>
</dbReference>
<dbReference type="Pfam" id="PF00109">
    <property type="entry name" value="ketoacyl-synt"/>
    <property type="match status" value="1"/>
</dbReference>
<dbReference type="InterPro" id="IPR009081">
    <property type="entry name" value="PP-bd_ACP"/>
</dbReference>
<dbReference type="Pfam" id="PF08240">
    <property type="entry name" value="ADH_N"/>
    <property type="match status" value="1"/>
</dbReference>
<comment type="caution">
    <text evidence="10">The sequence shown here is derived from an EMBL/GenBank/DDBJ whole genome shotgun (WGS) entry which is preliminary data.</text>
</comment>
<dbReference type="InterPro" id="IPR014031">
    <property type="entry name" value="Ketoacyl_synth_C"/>
</dbReference>
<evidence type="ECO:0000256" key="3">
    <source>
        <dbReference type="ARBA" id="ARBA00022679"/>
    </source>
</evidence>
<dbReference type="OMA" id="KDVQHYT"/>
<dbReference type="GO" id="GO:0006633">
    <property type="term" value="P:fatty acid biosynthetic process"/>
    <property type="evidence" value="ECO:0007669"/>
    <property type="project" value="TreeGrafter"/>
</dbReference>
<dbReference type="Gene3D" id="3.40.366.10">
    <property type="entry name" value="Malonyl-Coenzyme A Acyl Carrier Protein, domain 2"/>
    <property type="match status" value="1"/>
</dbReference>
<keyword evidence="1" id="KW-0596">Phosphopantetheine</keyword>
<dbReference type="Gene3D" id="3.90.180.10">
    <property type="entry name" value="Medium-chain alcohol dehydrogenases, catalytic domain"/>
    <property type="match status" value="1"/>
</dbReference>
<dbReference type="InterPro" id="IPR050091">
    <property type="entry name" value="PKS_NRPS_Biosynth_Enz"/>
</dbReference>
<dbReference type="Pfam" id="PF16197">
    <property type="entry name" value="KAsynt_C_assoc"/>
    <property type="match status" value="1"/>
</dbReference>
<evidence type="ECO:0000256" key="4">
    <source>
        <dbReference type="ARBA" id="ARBA00023268"/>
    </source>
</evidence>
<feature type="active site" description="Proton acceptor; for dehydratase activity" evidence="6">
    <location>
        <position position="987"/>
    </location>
</feature>
<dbReference type="InterPro" id="IPR013968">
    <property type="entry name" value="PKS_KR"/>
</dbReference>
<feature type="domain" description="PKS/mFAS DH" evidence="9">
    <location>
        <begin position="955"/>
        <end position="1263"/>
    </location>
</feature>
<accession>A0A135LN77</accession>
<dbReference type="Gene3D" id="1.10.1200.10">
    <property type="entry name" value="ACP-like"/>
    <property type="match status" value="1"/>
</dbReference>
<dbReference type="RefSeq" id="XP_040648950.1">
    <property type="nucleotide sequence ID" value="XM_040794619.1"/>
</dbReference>
<keyword evidence="11" id="KW-1185">Reference proteome</keyword>
<dbReference type="InterPro" id="IPR016035">
    <property type="entry name" value="Acyl_Trfase/lysoPLipase"/>
</dbReference>
<dbReference type="GO" id="GO:0031177">
    <property type="term" value="F:phosphopantetheine binding"/>
    <property type="evidence" value="ECO:0007669"/>
    <property type="project" value="InterPro"/>
</dbReference>
<sequence length="2388" mass="258857">MVINHTGSENYSLPVPLQEEPAVAKPQYRQDPIAVVGLANRLPGHSTNPSKLWEFLERGGVATNDPPASRWSLEGHYDKSGKPHTVRTPGAMFIEDVDPADFDPGFFNISTADAIAIDPQQRQLLEVVYEAMENAGLSLESLNGAPYGCFVGSYAVDYQDMQMRDPEDRVDGMTIGVGRAILSNRISHFLNLRGASMTIDTACSGSLVSVDVACRYIQTGQVEGAVVAGANLYLSPDQNQDMGAMRAASSASGRCHTFDAKADGYCKGEAINAVILKRLDAALRDGDPIRAIIRGTATNSDGWTPGIASPNGEAQVAAMRAAFAAASITDMNEVGYLEAHGTGTLAGDPIEVAAAAAVFAPTRPANQPLIIGSIKSNIGHSEPAAGVSGFIKAVLAVEKGIIPGNPTFIDPNPKIDFEGLKVKASRVALPWPKAFASRIASVNSFGYGGSNAHVVIQDAASFLGQKQIPHVSSFTKVESFFDDEDVDLPNARPQLLTFSANDDVSLKKYVADLQRHLLDPRVKVQLSDLAHTLAQRSSLFTRGFLLTDKSQIDDASLVTGKKSPEKPRVGFVFTGQGAQWSQMGKGVVELFPQAKQVLQGLDSALQSLPQAPTWSLLEELVEPRSPEHLRQPEFSQPLVTALQLVLIDLLKSWGIQPESVVGHSSGEIAAAYAAGLLTPEDAIKIAFFRGQAAKELAGTQTAEKGVGMMAVGLGAEEAVKYIGPNSDTVQIACFNSGSSVTLSGKVEHLNEIKDRLEQDSHFARLLQVNLAYHSKYMAEIGDRYISLLQAHCGKPLSGSPAVKMFSSVLGSPMLGEADPEYWKTNMVSPVRFNEACSSMLSTGSADFLIELGPSGALAGPISQIKKSLSGDAQNATYIAAAKRGPTSALSLFDVAGRFFIAGGPLDLGAVNKNPSDAQRPSLIVDLPNYAWNHQTKYWYESEASKEWRYRPFPHHDLLGSKILNSPWSAPTFRKTLDLGDLPWLLDHKMGTDIVFPASGFCAMAIEAIYQCTQMTQPVEGVTQADQLRYRLRNVRFDKALVLEEGVPAKITLTLSPHPGTKDSWYDFRVASSKDGNRIEHSNGLIRTESHPTEIGSPSDIQPLQHPTKASIWYKAQEDAGYGFGSSFQTHQEIESVVGQRQSRSHVSLEYPPSKWSPQSLYPLHPASIDGCFQTVTPALVAGKRTALDAVLVPAIIDDLIINPNERAPKVGLANATSEYTGKGRREENKNYFASSSVYDPETGALVLKLTGLHFHRLEANKTVPAQTYIRSAWKPDITFLTSAQLQEVHLEQAATRIESIIELASHKKPTLTVLEANLARDDVSSWWLQSPNLSERAAYRQYLFSSSDPNSLVAVQEQYQSAKSASFDLLDLTRNDLPLKDDRFDLVIVKHDVIHPEVLATISRNVKALLAPAGHALITETFPVQGNQDRDGTINGHTPIEQIPTILREAGFQTVVPIPSGSVQWAYLCQNSEASTETTSRTVHLIRLAAEVQNGEVSGPITDALTGRGWKVVEHGSSLHDLPVGATTIVLDELVSPVLTTVQSEQWDVIKELVLSKRTPLLWVTKGSQFKVTHPDNALVHGLFRTIRAEDPSVRLTTLDVETSDSSAAFAAIHHVLDRVCSSEVESPLDSEYAEHDGILYVSRLFADDQVNAVQVAKGSGAELQVKSLHDLPTTTRLRAERLGTLDALHYGQVFSTERPVRDGCVEVEIYAAGLNFKDVAVTMGIVPENEHLLGLEGAGIVRRVGKNVQFKVGDRVVVFEKGCFANRIEVTKERTHLLPDSLSFEDAASLTGVYLTSLYCLYHLAHLQKGQSVLIHSAAGGIGISSIELAQYKGAEIYVTVGTEDKRNFLHEKFGIPYERMFSSRTTQFSREILEATNGQGIDVILNSLTGDLLDESWRICADGGIMVEIGKKDVLDRNKLSMEPFDRNCSFRALDFSHKSISDDLIAGLLHEIFVLYDGGHIHPVHPIKTFPFDNIPAAFAYMRSGRHIGKIVISSSETDKIEVPVRPVAPSLQLNPSVSYLIVGGLRGLCGSLAIHMAAHGAKHIIALSRSGIADDRSQSIVKSCAALGCAVYGAAADVANAEAVLKVFQTASVPIGGIIQGAMLLRDKPYEIMTVKEYHETISSKVQGTWNLHNAALQLQLPLEFFTLLSSISGVVGQKGQANYAAANAFLDAFALYRRAQGLSANSTNLGVIEDVGYVAEQGGMQQHFDKTLWTGINERTLHEILELSIWQQQTPALNPASAAQLVTGIAVPLPQDADLTRDARFSPLLIQDDGEARESGAGNDANKALQAFFLLLKSGADAAALRSTCVEVVNERFTKMLRLSEPMEPGKSLSAYGLDSLSAVEFRNWLRSELGAELSTLEVTSASSLFALCDKIIAKLTKS</sequence>
<dbReference type="InterPro" id="IPR020807">
    <property type="entry name" value="PKS_DH"/>
</dbReference>
<dbReference type="InterPro" id="IPR029063">
    <property type="entry name" value="SAM-dependent_MTases_sf"/>
</dbReference>
<dbReference type="InterPro" id="IPR016039">
    <property type="entry name" value="Thiolase-like"/>
</dbReference>
<dbReference type="Proteomes" id="UP000070168">
    <property type="component" value="Unassembled WGS sequence"/>
</dbReference>
<feature type="active site" description="Proton donor; for dehydratase activity" evidence="6">
    <location>
        <position position="1169"/>
    </location>
</feature>
<dbReference type="InterPro" id="IPR036736">
    <property type="entry name" value="ACP-like_sf"/>
</dbReference>
<dbReference type="SUPFAM" id="SSF51735">
    <property type="entry name" value="NAD(P)-binding Rossmann-fold domains"/>
    <property type="match status" value="3"/>
</dbReference>
<evidence type="ECO:0000313" key="11">
    <source>
        <dbReference type="Proteomes" id="UP000070168"/>
    </source>
</evidence>
<dbReference type="Gene3D" id="3.10.129.110">
    <property type="entry name" value="Polyketide synthase dehydratase"/>
    <property type="match status" value="1"/>
</dbReference>
<dbReference type="InterPro" id="IPR020843">
    <property type="entry name" value="ER"/>
</dbReference>
<name>A0A135LN77_PENPA</name>
<evidence type="ECO:0000259" key="9">
    <source>
        <dbReference type="PROSITE" id="PS52019"/>
    </source>
</evidence>
<feature type="region of interest" description="C-terminal hotdog fold" evidence="6">
    <location>
        <begin position="1104"/>
        <end position="1263"/>
    </location>
</feature>
<dbReference type="Pfam" id="PF21089">
    <property type="entry name" value="PKS_DH_N"/>
    <property type="match status" value="1"/>
</dbReference>
<dbReference type="InterPro" id="IPR049900">
    <property type="entry name" value="PKS_mFAS_DH"/>
</dbReference>
<keyword evidence="4" id="KW-0511">Multifunctional enzyme</keyword>
<dbReference type="GO" id="GO:0016787">
    <property type="term" value="F:hydrolase activity"/>
    <property type="evidence" value="ECO:0007669"/>
    <property type="project" value="UniProtKB-KW"/>
</dbReference>
<dbReference type="PANTHER" id="PTHR43775">
    <property type="entry name" value="FATTY ACID SYNTHASE"/>
    <property type="match status" value="1"/>
</dbReference>
<keyword evidence="3 10" id="KW-0808">Transferase</keyword>
<keyword evidence="5" id="KW-0012">Acyltransferase</keyword>
<dbReference type="Pfam" id="PF08659">
    <property type="entry name" value="KR"/>
    <property type="match status" value="1"/>
</dbReference>
<dbReference type="GO" id="GO:0016491">
    <property type="term" value="F:oxidoreductase activity"/>
    <property type="evidence" value="ECO:0007669"/>
    <property type="project" value="InterPro"/>
</dbReference>
<dbReference type="SUPFAM" id="SSF53335">
    <property type="entry name" value="S-adenosyl-L-methionine-dependent methyltransferases"/>
    <property type="match status" value="1"/>
</dbReference>
<dbReference type="InterPro" id="IPR014043">
    <property type="entry name" value="Acyl_transferase_dom"/>
</dbReference>
<dbReference type="InterPro" id="IPR057326">
    <property type="entry name" value="KR_dom"/>
</dbReference>
<dbReference type="InterPro" id="IPR049551">
    <property type="entry name" value="PKS_DH_C"/>
</dbReference>
<dbReference type="GO" id="GO:0004312">
    <property type="term" value="F:fatty acid synthase activity"/>
    <property type="evidence" value="ECO:0007669"/>
    <property type="project" value="TreeGrafter"/>
</dbReference>
<dbReference type="FunFam" id="3.40.50.720:FF:000209">
    <property type="entry name" value="Polyketide synthase Pks12"/>
    <property type="match status" value="1"/>
</dbReference>
<dbReference type="InterPro" id="IPR036291">
    <property type="entry name" value="NAD(P)-bd_dom_sf"/>
</dbReference>
<dbReference type="InterPro" id="IPR013154">
    <property type="entry name" value="ADH-like_N"/>
</dbReference>
<dbReference type="Pfam" id="PF00698">
    <property type="entry name" value="Acyl_transf_1"/>
    <property type="match status" value="1"/>
</dbReference>
<dbReference type="CDD" id="cd00833">
    <property type="entry name" value="PKS"/>
    <property type="match status" value="1"/>
</dbReference>
<dbReference type="EMBL" id="LHQR01000047">
    <property type="protein sequence ID" value="KXG50414.1"/>
    <property type="molecule type" value="Genomic_DNA"/>
</dbReference>
<dbReference type="Gene3D" id="3.40.47.10">
    <property type="match status" value="1"/>
</dbReference>
<dbReference type="SUPFAM" id="SSF55048">
    <property type="entry name" value="Probable ACP-binding domain of malonyl-CoA ACP transacylase"/>
    <property type="match status" value="1"/>
</dbReference>
<dbReference type="SMART" id="SM00826">
    <property type="entry name" value="PKS_DH"/>
    <property type="match status" value="1"/>
</dbReference>
<dbReference type="InterPro" id="IPR020806">
    <property type="entry name" value="PKS_PP-bd"/>
</dbReference>
<reference evidence="10 11" key="1">
    <citation type="journal article" date="2016" name="BMC Genomics">
        <title>Genome sequencing and secondary metabolism of the postharvest pathogen Penicillium griseofulvum.</title>
        <authorList>
            <person name="Banani H."/>
            <person name="Marcet-Houben M."/>
            <person name="Ballester A.R."/>
            <person name="Abbruscato P."/>
            <person name="Gonzalez-Candelas L."/>
            <person name="Gabaldon T."/>
            <person name="Spadaro D."/>
        </authorList>
    </citation>
    <scope>NUCLEOTIDE SEQUENCE [LARGE SCALE GENOMIC DNA]</scope>
    <source>
        <strain evidence="10 11">PG3</strain>
    </source>
</reference>
<dbReference type="Pfam" id="PF02801">
    <property type="entry name" value="Ketoacyl-synt_C"/>
    <property type="match status" value="1"/>
</dbReference>
<dbReference type="Pfam" id="PF00550">
    <property type="entry name" value="PP-binding"/>
    <property type="match status" value="1"/>
</dbReference>
<evidence type="ECO:0000259" key="7">
    <source>
        <dbReference type="PROSITE" id="PS50075"/>
    </source>
</evidence>
<dbReference type="InterPro" id="IPR014030">
    <property type="entry name" value="Ketoacyl_synth_N"/>
</dbReference>
<dbReference type="Gene3D" id="3.40.50.720">
    <property type="entry name" value="NAD(P)-binding Rossmann-like Domain"/>
    <property type="match status" value="3"/>
</dbReference>
<dbReference type="PANTHER" id="PTHR43775:SF18">
    <property type="entry name" value="ENZYME, PUTATIVE (JCVI)-RELATED"/>
    <property type="match status" value="1"/>
</dbReference>
<dbReference type="SMART" id="SM00823">
    <property type="entry name" value="PKS_PP"/>
    <property type="match status" value="1"/>
</dbReference>
<dbReference type="Gene3D" id="3.40.50.150">
    <property type="entry name" value="Vaccinia Virus protein VP39"/>
    <property type="match status" value="1"/>
</dbReference>
<protein>
    <submittedName>
        <fullName evidence="10">Acyl transferase/acyl hydrolase/lysophospholipase</fullName>
    </submittedName>
</protein>
<dbReference type="Pfam" id="PF13602">
    <property type="entry name" value="ADH_zinc_N_2"/>
    <property type="match status" value="1"/>
</dbReference>
<evidence type="ECO:0000256" key="2">
    <source>
        <dbReference type="ARBA" id="ARBA00022553"/>
    </source>
</evidence>
<dbReference type="SMART" id="SM00825">
    <property type="entry name" value="PKS_KS"/>
    <property type="match status" value="1"/>
</dbReference>
<feature type="region of interest" description="N-terminal hotdog fold" evidence="6">
    <location>
        <begin position="955"/>
        <end position="1092"/>
    </location>
</feature>
<evidence type="ECO:0000259" key="8">
    <source>
        <dbReference type="PROSITE" id="PS52004"/>
    </source>
</evidence>
<dbReference type="InterPro" id="IPR042104">
    <property type="entry name" value="PKS_dehydratase_sf"/>
</dbReference>
<dbReference type="SUPFAM" id="SSF52151">
    <property type="entry name" value="FabD/lysophospholipase-like"/>
    <property type="match status" value="1"/>
</dbReference>
<dbReference type="SMART" id="SM00829">
    <property type="entry name" value="PKS_ER"/>
    <property type="match status" value="1"/>
</dbReference>
<dbReference type="SUPFAM" id="SSF47336">
    <property type="entry name" value="ACP-like"/>
    <property type="match status" value="1"/>
</dbReference>
<dbReference type="SMART" id="SM00822">
    <property type="entry name" value="PKS_KR"/>
    <property type="match status" value="1"/>
</dbReference>
<dbReference type="SMART" id="SM00827">
    <property type="entry name" value="PKS_AT"/>
    <property type="match status" value="1"/>
</dbReference>
<evidence type="ECO:0000256" key="6">
    <source>
        <dbReference type="PROSITE-ProRule" id="PRU01363"/>
    </source>
</evidence>
<evidence type="ECO:0000256" key="5">
    <source>
        <dbReference type="ARBA" id="ARBA00023315"/>
    </source>
</evidence>
<feature type="domain" description="Ketosynthase family 3 (KS3)" evidence="8">
    <location>
        <begin position="30"/>
        <end position="458"/>
    </location>
</feature>
<dbReference type="PROSITE" id="PS50075">
    <property type="entry name" value="CARRIER"/>
    <property type="match status" value="1"/>
</dbReference>
<feature type="domain" description="Carrier" evidence="7">
    <location>
        <begin position="2309"/>
        <end position="2385"/>
    </location>
</feature>
<dbReference type="InterPro" id="IPR011032">
    <property type="entry name" value="GroES-like_sf"/>
</dbReference>
<dbReference type="SUPFAM" id="SSF53901">
    <property type="entry name" value="Thiolase-like"/>
    <property type="match status" value="1"/>
</dbReference>
<dbReference type="GeneID" id="63709919"/>
<dbReference type="PROSITE" id="PS52019">
    <property type="entry name" value="PKS_MFAS_DH"/>
    <property type="match status" value="1"/>
</dbReference>
<dbReference type="PROSITE" id="PS52004">
    <property type="entry name" value="KS3_2"/>
    <property type="match status" value="1"/>
</dbReference>
<organism evidence="10 11">
    <name type="scientific">Penicillium patulum</name>
    <name type="common">Penicillium griseofulvum</name>
    <dbReference type="NCBI Taxonomy" id="5078"/>
    <lineage>
        <taxon>Eukaryota</taxon>
        <taxon>Fungi</taxon>
        <taxon>Dikarya</taxon>
        <taxon>Ascomycota</taxon>
        <taxon>Pezizomycotina</taxon>
        <taxon>Eurotiomycetes</taxon>
        <taxon>Eurotiomycetidae</taxon>
        <taxon>Eurotiales</taxon>
        <taxon>Aspergillaceae</taxon>
        <taxon>Penicillium</taxon>
    </lineage>
</organism>
<dbReference type="GO" id="GO:0030639">
    <property type="term" value="P:polyketide biosynthetic process"/>
    <property type="evidence" value="ECO:0007669"/>
    <property type="project" value="UniProtKB-ARBA"/>
</dbReference>
<dbReference type="InterPro" id="IPR049552">
    <property type="entry name" value="PKS_DH_N"/>
</dbReference>
<dbReference type="Pfam" id="PF23114">
    <property type="entry name" value="NAD-bd_HRPKS_sdrA"/>
    <property type="match status" value="1"/>
</dbReference>
<dbReference type="OrthoDB" id="329835at2759"/>